<evidence type="ECO:0000256" key="3">
    <source>
        <dbReference type="ARBA" id="ARBA00022989"/>
    </source>
</evidence>
<sequence length="565" mass="60780">MDLYSRIEFLPRIETDYSDHREALLIATGLIVGLTFLAPTLSIVLGVPALVFVIAIGGIYGVLILLLRRLLVGLIIGLVVTSPFAANVPLAGEAYLKSFPGHLGPELWLVQVPLVLSAVLVLATGPRKLLAGATRTEGLFTVFVGWTVVAAVFGATARLDTALYFSLLMAQALAAFILLRYTVQQRILSFRTVVEVFVGTVLAQSLLAVTQFIHGANLGVTTLGESDSIPLSTLSFGPFGEFTTGTYVAGFTGMSFILASLVILAAPMVMMIAVRVNGIRRAGLLMSTLIMIGVLRATGSDAARGGLIIALLLLGVLYLYASREAIREKISITGTRVLFNIRNNIKYFIYRIGITVATVVVLFYPSSASGSSSAITNVDPETESGASSTSETTAMNNTSSTAGTPQDMEKLLGDLSVPHFDLANLGVRLRQYVGGLDLFLQHPVFGIGGANYVYYATQYDPSRPYPLHNIYIGLLAETGFIGFLLYIVVLGSVLWYTWKIVGSSNSDALLFLGIFCGMLGYLAFGFWDHLPLTRVTSLIPFWLLAGTVVGEYMKIKKNNTASNTH</sequence>
<organism evidence="8 9">
    <name type="scientific">Halolamina salifodinae</name>
    <dbReference type="NCBI Taxonomy" id="1202767"/>
    <lineage>
        <taxon>Archaea</taxon>
        <taxon>Methanobacteriati</taxon>
        <taxon>Methanobacteriota</taxon>
        <taxon>Stenosarchaea group</taxon>
        <taxon>Halobacteria</taxon>
        <taxon>Halobacteriales</taxon>
        <taxon>Haloferacaceae</taxon>
    </lineage>
</organism>
<feature type="transmembrane region" description="Helical" evidence="6">
    <location>
        <begin position="43"/>
        <end position="63"/>
    </location>
</feature>
<feature type="domain" description="O-antigen ligase-related" evidence="7">
    <location>
        <begin position="288"/>
        <end position="487"/>
    </location>
</feature>
<dbReference type="InterPro" id="IPR051533">
    <property type="entry name" value="WaaL-like"/>
</dbReference>
<evidence type="ECO:0000256" key="5">
    <source>
        <dbReference type="SAM" id="MobiDB-lite"/>
    </source>
</evidence>
<dbReference type="GO" id="GO:0016020">
    <property type="term" value="C:membrane"/>
    <property type="evidence" value="ECO:0007669"/>
    <property type="project" value="UniProtKB-SubCell"/>
</dbReference>
<evidence type="ECO:0000256" key="2">
    <source>
        <dbReference type="ARBA" id="ARBA00022692"/>
    </source>
</evidence>
<feature type="transmembrane region" description="Helical" evidence="6">
    <location>
        <begin position="162"/>
        <end position="181"/>
    </location>
</feature>
<protein>
    <recommendedName>
        <fullName evidence="7">O-antigen ligase-related domain-containing protein</fullName>
    </recommendedName>
</protein>
<keyword evidence="3 6" id="KW-1133">Transmembrane helix</keyword>
<evidence type="ECO:0000313" key="8">
    <source>
        <dbReference type="EMBL" id="MBP1987798.1"/>
    </source>
</evidence>
<gene>
    <name evidence="8" type="ORF">J2753_002308</name>
</gene>
<feature type="transmembrane region" description="Helical" evidence="6">
    <location>
        <begin position="347"/>
        <end position="364"/>
    </location>
</feature>
<reference evidence="8" key="1">
    <citation type="submission" date="2021-03" db="EMBL/GenBank/DDBJ databases">
        <title>Genomic Encyclopedia of Type Strains, Phase IV (KMG-IV): sequencing the most valuable type-strain genomes for metagenomic binning, comparative biology and taxonomic classification.</title>
        <authorList>
            <person name="Goeker M."/>
        </authorList>
    </citation>
    <scope>NUCLEOTIDE SEQUENCE</scope>
    <source>
        <strain evidence="8">DSM 26232</strain>
    </source>
</reference>
<dbReference type="AlphaFoldDB" id="A0A8T4H3N5"/>
<proteinExistence type="predicted"/>
<dbReference type="RefSeq" id="WP_209492160.1">
    <property type="nucleotide sequence ID" value="NZ_JAGGLC010000005.1"/>
</dbReference>
<feature type="compositionally biased region" description="Polar residues" evidence="5">
    <location>
        <begin position="395"/>
        <end position="404"/>
    </location>
</feature>
<feature type="transmembrane region" description="Helical" evidence="6">
    <location>
        <begin position="508"/>
        <end position="527"/>
    </location>
</feature>
<feature type="region of interest" description="Disordered" evidence="5">
    <location>
        <begin position="368"/>
        <end position="404"/>
    </location>
</feature>
<feature type="transmembrane region" description="Helical" evidence="6">
    <location>
        <begin position="533"/>
        <end position="553"/>
    </location>
</feature>
<feature type="transmembrane region" description="Helical" evidence="6">
    <location>
        <begin position="108"/>
        <end position="126"/>
    </location>
</feature>
<evidence type="ECO:0000256" key="6">
    <source>
        <dbReference type="SAM" id="Phobius"/>
    </source>
</evidence>
<comment type="caution">
    <text evidence="8">The sequence shown here is derived from an EMBL/GenBank/DDBJ whole genome shotgun (WGS) entry which is preliminary data.</text>
</comment>
<feature type="transmembrane region" description="Helical" evidence="6">
    <location>
        <begin position="70"/>
        <end position="88"/>
    </location>
</feature>
<keyword evidence="4 6" id="KW-0472">Membrane</keyword>
<evidence type="ECO:0000256" key="1">
    <source>
        <dbReference type="ARBA" id="ARBA00004141"/>
    </source>
</evidence>
<feature type="transmembrane region" description="Helical" evidence="6">
    <location>
        <begin position="305"/>
        <end position="326"/>
    </location>
</feature>
<dbReference type="EMBL" id="JAGGLC010000005">
    <property type="protein sequence ID" value="MBP1987798.1"/>
    <property type="molecule type" value="Genomic_DNA"/>
</dbReference>
<evidence type="ECO:0000313" key="9">
    <source>
        <dbReference type="Proteomes" id="UP000823736"/>
    </source>
</evidence>
<comment type="subcellular location">
    <subcellularLocation>
        <location evidence="1">Membrane</location>
        <topology evidence="1">Multi-pass membrane protein</topology>
    </subcellularLocation>
</comment>
<feature type="transmembrane region" description="Helical" evidence="6">
    <location>
        <begin position="282"/>
        <end position="299"/>
    </location>
</feature>
<dbReference type="OrthoDB" id="214234at2157"/>
<feature type="compositionally biased region" description="Low complexity" evidence="5">
    <location>
        <begin position="383"/>
        <end position="394"/>
    </location>
</feature>
<feature type="transmembrane region" description="Helical" evidence="6">
    <location>
        <begin position="247"/>
        <end position="270"/>
    </location>
</feature>
<dbReference type="PANTHER" id="PTHR37422:SF23">
    <property type="entry name" value="TEICHURONIC ACID BIOSYNTHESIS PROTEIN TUAE"/>
    <property type="match status" value="1"/>
</dbReference>
<dbReference type="PANTHER" id="PTHR37422">
    <property type="entry name" value="TEICHURONIC ACID BIOSYNTHESIS PROTEIN TUAE"/>
    <property type="match status" value="1"/>
</dbReference>
<evidence type="ECO:0000259" key="7">
    <source>
        <dbReference type="Pfam" id="PF04932"/>
    </source>
</evidence>
<accession>A0A8T4H3N5</accession>
<keyword evidence="2 6" id="KW-0812">Transmembrane</keyword>
<dbReference type="Proteomes" id="UP000823736">
    <property type="component" value="Unassembled WGS sequence"/>
</dbReference>
<feature type="transmembrane region" description="Helical" evidence="6">
    <location>
        <begin position="138"/>
        <end position="156"/>
    </location>
</feature>
<dbReference type="Pfam" id="PF04932">
    <property type="entry name" value="Wzy_C"/>
    <property type="match status" value="1"/>
</dbReference>
<evidence type="ECO:0000256" key="4">
    <source>
        <dbReference type="ARBA" id="ARBA00023136"/>
    </source>
</evidence>
<feature type="transmembrane region" description="Helical" evidence="6">
    <location>
        <begin position="193"/>
        <end position="213"/>
    </location>
</feature>
<feature type="transmembrane region" description="Helical" evidence="6">
    <location>
        <begin position="470"/>
        <end position="496"/>
    </location>
</feature>
<feature type="transmembrane region" description="Helical" evidence="6">
    <location>
        <begin position="21"/>
        <end position="37"/>
    </location>
</feature>
<name>A0A8T4H3N5_9EURY</name>
<dbReference type="InterPro" id="IPR007016">
    <property type="entry name" value="O-antigen_ligase-rel_domated"/>
</dbReference>
<keyword evidence="9" id="KW-1185">Reference proteome</keyword>